<organism evidence="1 2">
    <name type="scientific">Blastococcus colisei</name>
    <dbReference type="NCBI Taxonomy" id="1564162"/>
    <lineage>
        <taxon>Bacteria</taxon>
        <taxon>Bacillati</taxon>
        <taxon>Actinomycetota</taxon>
        <taxon>Actinomycetes</taxon>
        <taxon>Geodermatophilales</taxon>
        <taxon>Geodermatophilaceae</taxon>
        <taxon>Blastococcus</taxon>
    </lineage>
</organism>
<evidence type="ECO:0000313" key="2">
    <source>
        <dbReference type="Proteomes" id="UP000319865"/>
    </source>
</evidence>
<sequence>MTAGSPSSSATTEHQPPVAERARTVAARPAASLYCAGLGISQLWAATTTRGGDVLLVVPTSGEVMAALARSPLGDVPARLTVIDRAPLPLRHPVRGLVQLSGWITPVPADDVPRLVLDFADAYPCDSLFDVGLSATLARLDLADVVLEEAGISSDVEPEDFLGAHPDPVSAVEMDLMGAEGRALARLCGRVQRWAGRHDDVRLLGLDRFGVRFRVQSRSGCYDLRVPFASPLDGPAGFAAAVEHLLTCGPA</sequence>
<proteinExistence type="predicted"/>
<gene>
    <name evidence="1" type="ORF">FHU33_4899</name>
</gene>
<accession>A0A543NV10</accession>
<keyword evidence="2" id="KW-1185">Reference proteome</keyword>
<evidence type="ECO:0008006" key="3">
    <source>
        <dbReference type="Google" id="ProtNLM"/>
    </source>
</evidence>
<reference evidence="1 2" key="1">
    <citation type="submission" date="2019-06" db="EMBL/GenBank/DDBJ databases">
        <title>Sequencing the genomes of 1000 actinobacteria strains.</title>
        <authorList>
            <person name="Klenk H.-P."/>
        </authorList>
    </citation>
    <scope>NUCLEOTIDE SEQUENCE [LARGE SCALE GENOMIC DNA]</scope>
    <source>
        <strain evidence="1 2">DSM 46837</strain>
    </source>
</reference>
<dbReference type="Gene3D" id="3.20.180.10">
    <property type="entry name" value="PNP-oxidase-like"/>
    <property type="match status" value="1"/>
</dbReference>
<protein>
    <recommendedName>
        <fullName evidence="3">DUF2470 domain-containing protein</fullName>
    </recommendedName>
</protein>
<evidence type="ECO:0000313" key="1">
    <source>
        <dbReference type="EMBL" id="TQN35671.1"/>
    </source>
</evidence>
<dbReference type="EMBL" id="VFQE01000003">
    <property type="protein sequence ID" value="TQN35671.1"/>
    <property type="molecule type" value="Genomic_DNA"/>
</dbReference>
<dbReference type="RefSeq" id="WP_142028164.1">
    <property type="nucleotide sequence ID" value="NZ_VFQE01000003.1"/>
</dbReference>
<dbReference type="Proteomes" id="UP000319865">
    <property type="component" value="Unassembled WGS sequence"/>
</dbReference>
<dbReference type="InterPro" id="IPR037119">
    <property type="entry name" value="Haem_oxidase_HugZ-like_sf"/>
</dbReference>
<dbReference type="OrthoDB" id="3381348at2"/>
<comment type="caution">
    <text evidence="1">The sequence shown here is derived from an EMBL/GenBank/DDBJ whole genome shotgun (WGS) entry which is preliminary data.</text>
</comment>
<name>A0A543NV10_9ACTN</name>
<dbReference type="SUPFAM" id="SSF50475">
    <property type="entry name" value="FMN-binding split barrel"/>
    <property type="match status" value="1"/>
</dbReference>
<dbReference type="AlphaFoldDB" id="A0A543NV10"/>